<keyword evidence="2" id="KW-1185">Reference proteome</keyword>
<evidence type="ECO:0000313" key="1">
    <source>
        <dbReference type="EMBL" id="QEL17288.1"/>
    </source>
</evidence>
<dbReference type="RefSeq" id="WP_149111920.1">
    <property type="nucleotide sequence ID" value="NZ_CP042425.1"/>
</dbReference>
<organism evidence="1 2">
    <name type="scientific">Limnoglobus roseus</name>
    <dbReference type="NCBI Taxonomy" id="2598579"/>
    <lineage>
        <taxon>Bacteria</taxon>
        <taxon>Pseudomonadati</taxon>
        <taxon>Planctomycetota</taxon>
        <taxon>Planctomycetia</taxon>
        <taxon>Gemmatales</taxon>
        <taxon>Gemmataceae</taxon>
        <taxon>Limnoglobus</taxon>
    </lineage>
</organism>
<dbReference type="KEGG" id="lrs:PX52LOC_04271"/>
<evidence type="ECO:0000313" key="2">
    <source>
        <dbReference type="Proteomes" id="UP000324974"/>
    </source>
</evidence>
<accession>A0A5C1AK46</accession>
<name>A0A5C1AK46_9BACT</name>
<proteinExistence type="predicted"/>
<dbReference type="AlphaFoldDB" id="A0A5C1AK46"/>
<protein>
    <submittedName>
        <fullName evidence="1">Uncharacterized protein</fullName>
    </submittedName>
</protein>
<reference evidence="2" key="1">
    <citation type="submission" date="2019-08" db="EMBL/GenBank/DDBJ databases">
        <title>Limnoglobus roseus gen. nov., sp. nov., a novel freshwater planctomycete with a giant genome from the family Gemmataceae.</title>
        <authorList>
            <person name="Kulichevskaya I.S."/>
            <person name="Naumoff D.G."/>
            <person name="Miroshnikov K."/>
            <person name="Ivanova A."/>
            <person name="Philippov D.A."/>
            <person name="Hakobyan A."/>
            <person name="Rijpstra I.C."/>
            <person name="Sinninghe Damste J.S."/>
            <person name="Liesack W."/>
            <person name="Dedysh S.N."/>
        </authorList>
    </citation>
    <scope>NUCLEOTIDE SEQUENCE [LARGE SCALE GENOMIC DNA]</scope>
    <source>
        <strain evidence="2">PX52</strain>
    </source>
</reference>
<sequence length="171" mass="18743">MAEVTEIVRALRTGTADDKNRAIREIHRLKVNDDEVTTLLAGLLLSREVSDRDGSVSNAEHQAVAWDAMAALQELNLFNDTVAHAVFVLLARPSDNWSFPQASFDQGMYIGDYGEEVVWPAVLGCRLAATVVAARPDWRERLLTALGTAEQVSEVYYAAQGAKKRIAALTS</sequence>
<dbReference type="Proteomes" id="UP000324974">
    <property type="component" value="Chromosome"/>
</dbReference>
<gene>
    <name evidence="1" type="ORF">PX52LOC_04271</name>
</gene>
<dbReference type="EMBL" id="CP042425">
    <property type="protein sequence ID" value="QEL17288.1"/>
    <property type="molecule type" value="Genomic_DNA"/>
</dbReference>